<reference evidence="1" key="5">
    <citation type="submission" date="2024-05" db="EMBL/GenBank/DDBJ databases">
        <authorList>
            <person name="Sun Q."/>
            <person name="Zhou Y."/>
        </authorList>
    </citation>
    <scope>NUCLEOTIDE SEQUENCE</scope>
    <source>
        <strain evidence="1">CGMCC 1.12707</strain>
    </source>
</reference>
<dbReference type="STRING" id="1434701.SAMN05443634_11150"/>
<dbReference type="RefSeq" id="WP_072933534.1">
    <property type="nucleotide sequence ID" value="NZ_BMFL01000013.1"/>
</dbReference>
<sequence length="126" mass="14727">MKKILIFGLTFFGLIALNAQNNEKCELIAANILSDTPHVKELTKDWDRLIKENGGTGYGIQFYGEEKDIYKLVLVQHYPDRDYNANWFTIDLNTKEAFEESMADPMYNKNLQISKKDWKKLEKCNK</sequence>
<name>A0A1M7BM03_9FLAO</name>
<reference evidence="4" key="4">
    <citation type="journal article" date="2019" name="Int. J. Syst. Evol. Microbiol.">
        <title>The Global Catalogue of Microorganisms (GCM) 10K type strain sequencing project: providing services to taxonomists for standard genome sequencing and annotation.</title>
        <authorList>
            <consortium name="The Broad Institute Genomics Platform"/>
            <consortium name="The Broad Institute Genome Sequencing Center for Infectious Disease"/>
            <person name="Wu L."/>
            <person name="Ma J."/>
        </authorList>
    </citation>
    <scope>NUCLEOTIDE SEQUENCE [LARGE SCALE GENOMIC DNA]</scope>
    <source>
        <strain evidence="4">CGMCC 1.12707</strain>
    </source>
</reference>
<dbReference type="AlphaFoldDB" id="A0A1M7BM03"/>
<organism evidence="2 3">
    <name type="scientific">Chishuiella changwenlii</name>
    <dbReference type="NCBI Taxonomy" id="1434701"/>
    <lineage>
        <taxon>Bacteria</taxon>
        <taxon>Pseudomonadati</taxon>
        <taxon>Bacteroidota</taxon>
        <taxon>Flavobacteriia</taxon>
        <taxon>Flavobacteriales</taxon>
        <taxon>Weeksellaceae</taxon>
        <taxon>Chishuiella</taxon>
    </lineage>
</organism>
<keyword evidence="4" id="KW-1185">Reference proteome</keyword>
<dbReference type="EMBL" id="BMFL01000013">
    <property type="protein sequence ID" value="GGF02907.1"/>
    <property type="molecule type" value="Genomic_DNA"/>
</dbReference>
<dbReference type="OrthoDB" id="1446388at2"/>
<dbReference type="EMBL" id="FRBH01000011">
    <property type="protein sequence ID" value="SHL56088.1"/>
    <property type="molecule type" value="Genomic_DNA"/>
</dbReference>
<dbReference type="Proteomes" id="UP000650994">
    <property type="component" value="Unassembled WGS sequence"/>
</dbReference>
<dbReference type="Proteomes" id="UP000184120">
    <property type="component" value="Unassembled WGS sequence"/>
</dbReference>
<evidence type="ECO:0000313" key="1">
    <source>
        <dbReference type="EMBL" id="GGF02907.1"/>
    </source>
</evidence>
<evidence type="ECO:0000313" key="2">
    <source>
        <dbReference type="EMBL" id="SHL56088.1"/>
    </source>
</evidence>
<gene>
    <name evidence="1" type="ORF">GCM10010984_20430</name>
    <name evidence="2" type="ORF">SAMN05443634_11150</name>
</gene>
<evidence type="ECO:0000313" key="3">
    <source>
        <dbReference type="Proteomes" id="UP000184120"/>
    </source>
</evidence>
<protein>
    <submittedName>
        <fullName evidence="2">Uncharacterized protein</fullName>
    </submittedName>
</protein>
<reference evidence="1" key="1">
    <citation type="journal article" date="2014" name="Int. J. Syst. Evol. Microbiol.">
        <title>Complete genome of a new Firmicutes species belonging to the dominant human colonic microbiota ('Ruminococcus bicirculans') reveals two chromosomes and a selective capacity to utilize plant glucans.</title>
        <authorList>
            <consortium name="NISC Comparative Sequencing Program"/>
            <person name="Wegmann U."/>
            <person name="Louis P."/>
            <person name="Goesmann A."/>
            <person name="Henrissat B."/>
            <person name="Duncan S.H."/>
            <person name="Flint H.J."/>
        </authorList>
    </citation>
    <scope>NUCLEOTIDE SEQUENCE</scope>
    <source>
        <strain evidence="1">CGMCC 1.12707</strain>
    </source>
</reference>
<evidence type="ECO:0000313" key="4">
    <source>
        <dbReference type="Proteomes" id="UP000650994"/>
    </source>
</evidence>
<proteinExistence type="predicted"/>
<reference evidence="3" key="2">
    <citation type="submission" date="2016-11" db="EMBL/GenBank/DDBJ databases">
        <authorList>
            <person name="Varghese N."/>
            <person name="Submissions S."/>
        </authorList>
    </citation>
    <scope>NUCLEOTIDE SEQUENCE [LARGE SCALE GENOMIC DNA]</scope>
    <source>
        <strain evidence="3">DSM 27989</strain>
    </source>
</reference>
<accession>A0A1M7BM03</accession>
<reference evidence="2" key="3">
    <citation type="submission" date="2016-11" db="EMBL/GenBank/DDBJ databases">
        <authorList>
            <person name="Jaros S."/>
            <person name="Januszkiewicz K."/>
            <person name="Wedrychowicz H."/>
        </authorList>
    </citation>
    <scope>NUCLEOTIDE SEQUENCE [LARGE SCALE GENOMIC DNA]</scope>
    <source>
        <strain evidence="2">DSM 27989</strain>
    </source>
</reference>